<dbReference type="GO" id="GO:0007165">
    <property type="term" value="P:signal transduction"/>
    <property type="evidence" value="ECO:0007669"/>
    <property type="project" value="InterPro"/>
</dbReference>
<dbReference type="GO" id="GO:0019888">
    <property type="term" value="F:protein phosphatase regulator activity"/>
    <property type="evidence" value="ECO:0007669"/>
    <property type="project" value="InterPro"/>
</dbReference>
<dbReference type="PANTHER" id="PTHR10257">
    <property type="entry name" value="SERINE/THREONINE PROTEIN PHOSPHATASE 2A PP2A REGULATORY SUBUNIT B"/>
    <property type="match status" value="1"/>
</dbReference>
<dbReference type="InterPro" id="IPR016024">
    <property type="entry name" value="ARM-type_fold"/>
</dbReference>
<dbReference type="GO" id="GO:0000159">
    <property type="term" value="C:protein phosphatase type 2A complex"/>
    <property type="evidence" value="ECO:0007669"/>
    <property type="project" value="InterPro"/>
</dbReference>
<dbReference type="InterPro" id="IPR011989">
    <property type="entry name" value="ARM-like"/>
</dbReference>
<accession>A0A1J4KNE8</accession>
<organism evidence="1 2">
    <name type="scientific">Tritrichomonas foetus</name>
    <dbReference type="NCBI Taxonomy" id="1144522"/>
    <lineage>
        <taxon>Eukaryota</taxon>
        <taxon>Metamonada</taxon>
        <taxon>Parabasalia</taxon>
        <taxon>Tritrichomonadida</taxon>
        <taxon>Tritrichomonadidae</taxon>
        <taxon>Tritrichomonas</taxon>
    </lineage>
</organism>
<proteinExistence type="predicted"/>
<dbReference type="SUPFAM" id="SSF48371">
    <property type="entry name" value="ARM repeat"/>
    <property type="match status" value="1"/>
</dbReference>
<dbReference type="AlphaFoldDB" id="A0A1J4KNE8"/>
<dbReference type="Pfam" id="PF01603">
    <property type="entry name" value="B56"/>
    <property type="match status" value="1"/>
</dbReference>
<reference evidence="1" key="1">
    <citation type="submission" date="2016-10" db="EMBL/GenBank/DDBJ databases">
        <authorList>
            <person name="Benchimol M."/>
            <person name="Almeida L.G."/>
            <person name="Vasconcelos A.T."/>
            <person name="Perreira-Neves A."/>
            <person name="Rosa I.A."/>
            <person name="Tasca T."/>
            <person name="Bogo M.R."/>
            <person name="de Souza W."/>
        </authorList>
    </citation>
    <scope>NUCLEOTIDE SEQUENCE [LARGE SCALE GENOMIC DNA]</scope>
    <source>
        <strain evidence="1">K</strain>
    </source>
</reference>
<sequence length="306" mass="35272">MYELEIIYNIYSLFINHLPVEELSQWITNDMILNMIKCIGTPDVSEQALLVKAFGEIIDKLPYTKPLIYHKLLYIISNYNNGEFLHYHIIVSLKILRLLFRSKEYKWDCEHIMELYKVLYPLYKSEFLSCFYIELNALLRFLFSLDASLSSDLSSYLLQHFPITNSSKQFPFLHQIMSLIIFNSKCIKYNDMKLLSSILFKCISSDNQNVAINSIFFICNENKIVALSSISHSIVASIVNGLIEQSNSWSQTISSSAIDSLNKVKNIAFRHNICLTSPISSQSINWSEIKRIALSNSKNFIGTQSP</sequence>
<dbReference type="VEuPathDB" id="TrichDB:TRFO_17697"/>
<keyword evidence="2" id="KW-1185">Reference proteome</keyword>
<comment type="caution">
    <text evidence="1">The sequence shown here is derived from an EMBL/GenBank/DDBJ whole genome shotgun (WGS) entry which is preliminary data.</text>
</comment>
<dbReference type="Gene3D" id="1.25.10.10">
    <property type="entry name" value="Leucine-rich Repeat Variant"/>
    <property type="match status" value="1"/>
</dbReference>
<dbReference type="EMBL" id="MLAK01000563">
    <property type="protein sequence ID" value="OHT12432.1"/>
    <property type="molecule type" value="Genomic_DNA"/>
</dbReference>
<dbReference type="InterPro" id="IPR002554">
    <property type="entry name" value="PP2A_B56"/>
</dbReference>
<dbReference type="PANTHER" id="PTHR10257:SF3">
    <property type="entry name" value="SERINE_THREONINE-PROTEIN PHOSPHATASE 2A 56 KDA REGULATORY SUBUNIT GAMMA ISOFORM"/>
    <property type="match status" value="1"/>
</dbReference>
<protein>
    <submittedName>
        <fullName evidence="1">Uncharacterized protein</fullName>
    </submittedName>
</protein>
<evidence type="ECO:0000313" key="2">
    <source>
        <dbReference type="Proteomes" id="UP000179807"/>
    </source>
</evidence>
<dbReference type="GeneID" id="94834439"/>
<name>A0A1J4KNE8_9EUKA</name>
<dbReference type="Proteomes" id="UP000179807">
    <property type="component" value="Unassembled WGS sequence"/>
</dbReference>
<evidence type="ECO:0000313" key="1">
    <source>
        <dbReference type="EMBL" id="OHT12432.1"/>
    </source>
</evidence>
<gene>
    <name evidence="1" type="ORF">TRFO_17697</name>
</gene>
<dbReference type="RefSeq" id="XP_068365568.1">
    <property type="nucleotide sequence ID" value="XM_068499735.1"/>
</dbReference>